<feature type="non-terminal residue" evidence="1">
    <location>
        <position position="1"/>
    </location>
</feature>
<dbReference type="EMBL" id="UINC01013817">
    <property type="protein sequence ID" value="SVA59426.1"/>
    <property type="molecule type" value="Genomic_DNA"/>
</dbReference>
<feature type="non-terminal residue" evidence="1">
    <location>
        <position position="39"/>
    </location>
</feature>
<protein>
    <recommendedName>
        <fullName evidence="2">Enoyl-CoA hydratase</fullName>
    </recommendedName>
</protein>
<evidence type="ECO:0008006" key="2">
    <source>
        <dbReference type="Google" id="ProtNLM"/>
    </source>
</evidence>
<dbReference type="InterPro" id="IPR029045">
    <property type="entry name" value="ClpP/crotonase-like_dom_sf"/>
</dbReference>
<evidence type="ECO:0000313" key="1">
    <source>
        <dbReference type="EMBL" id="SVA59426.1"/>
    </source>
</evidence>
<dbReference type="AlphaFoldDB" id="A0A381X3S0"/>
<gene>
    <name evidence="1" type="ORF">METZ01_LOCUS112280</name>
</gene>
<name>A0A381X3S0_9ZZZZ</name>
<reference evidence="1" key="1">
    <citation type="submission" date="2018-05" db="EMBL/GenBank/DDBJ databases">
        <authorList>
            <person name="Lanie J.A."/>
            <person name="Ng W.-L."/>
            <person name="Kazmierczak K.M."/>
            <person name="Andrzejewski T.M."/>
            <person name="Davidsen T.M."/>
            <person name="Wayne K.J."/>
            <person name="Tettelin H."/>
            <person name="Glass J.I."/>
            <person name="Rusch D."/>
            <person name="Podicherti R."/>
            <person name="Tsui H.-C.T."/>
            <person name="Winkler M.E."/>
        </authorList>
    </citation>
    <scope>NUCLEOTIDE SEQUENCE</scope>
</reference>
<proteinExistence type="predicted"/>
<dbReference type="SUPFAM" id="SSF52096">
    <property type="entry name" value="ClpP/crotonase"/>
    <property type="match status" value="1"/>
</dbReference>
<organism evidence="1">
    <name type="scientific">marine metagenome</name>
    <dbReference type="NCBI Taxonomy" id="408172"/>
    <lineage>
        <taxon>unclassified sequences</taxon>
        <taxon>metagenomes</taxon>
        <taxon>ecological metagenomes</taxon>
    </lineage>
</organism>
<sequence>VSTTDTLFETDGPLAVLTFNRPQAHNAMTWAMYQALVDA</sequence>
<accession>A0A381X3S0</accession>
<dbReference type="Gene3D" id="3.30.300.220">
    <property type="match status" value="1"/>
</dbReference>